<accession>A0A521DP95</accession>
<name>A0A521DP95_9RHOB</name>
<sequence length="68" mass="7224">MLCTPAHPTGHQSRHSQNDVTARIGLPRIPCEIAASRREAPTVTKGIGTMPAAAAFTTPRPNFNEVSS</sequence>
<evidence type="ECO:0000313" key="1">
    <source>
        <dbReference type="EMBL" id="SMO73438.1"/>
    </source>
</evidence>
<evidence type="ECO:0000313" key="2">
    <source>
        <dbReference type="Proteomes" id="UP000316030"/>
    </source>
</evidence>
<proteinExistence type="predicted"/>
<gene>
    <name evidence="1" type="ORF">SAMN06265173_11210</name>
</gene>
<dbReference type="Proteomes" id="UP000316030">
    <property type="component" value="Unassembled WGS sequence"/>
</dbReference>
<protein>
    <submittedName>
        <fullName evidence="1">Uncharacterized protein</fullName>
    </submittedName>
</protein>
<dbReference type="EMBL" id="FXTO01000012">
    <property type="protein sequence ID" value="SMO73438.1"/>
    <property type="molecule type" value="Genomic_DNA"/>
</dbReference>
<dbReference type="AlphaFoldDB" id="A0A521DP95"/>
<keyword evidence="2" id="KW-1185">Reference proteome</keyword>
<organism evidence="1 2">
    <name type="scientific">Thalassovita litoralis</name>
    <dbReference type="NCBI Taxonomy" id="1010611"/>
    <lineage>
        <taxon>Bacteria</taxon>
        <taxon>Pseudomonadati</taxon>
        <taxon>Pseudomonadota</taxon>
        <taxon>Alphaproteobacteria</taxon>
        <taxon>Rhodobacterales</taxon>
        <taxon>Roseobacteraceae</taxon>
        <taxon>Thalassovita</taxon>
    </lineage>
</organism>
<reference evidence="1 2" key="1">
    <citation type="submission" date="2017-05" db="EMBL/GenBank/DDBJ databases">
        <authorList>
            <person name="Varghese N."/>
            <person name="Submissions S."/>
        </authorList>
    </citation>
    <scope>NUCLEOTIDE SEQUENCE [LARGE SCALE GENOMIC DNA]</scope>
    <source>
        <strain evidence="1 2">DSM 29506</strain>
    </source>
</reference>